<feature type="region of interest" description="Disordered" evidence="1">
    <location>
        <begin position="380"/>
        <end position="433"/>
    </location>
</feature>
<gene>
    <name evidence="3" type="ORF">CSSPJE1EN1_LOCUS14050</name>
</gene>
<dbReference type="Proteomes" id="UP001497444">
    <property type="component" value="Chromosome 2"/>
</dbReference>
<protein>
    <recommendedName>
        <fullName evidence="2">CRAL-TRIO domain-containing protein</fullName>
    </recommendedName>
</protein>
<dbReference type="SUPFAM" id="SSF46938">
    <property type="entry name" value="CRAL/TRIO N-terminal domain"/>
    <property type="match status" value="1"/>
</dbReference>
<proteinExistence type="predicted"/>
<evidence type="ECO:0000259" key="2">
    <source>
        <dbReference type="PROSITE" id="PS50191"/>
    </source>
</evidence>
<dbReference type="Gene3D" id="3.40.525.10">
    <property type="entry name" value="CRAL-TRIO lipid binding domain"/>
    <property type="match status" value="1"/>
</dbReference>
<dbReference type="InterPro" id="IPR001251">
    <property type="entry name" value="CRAL-TRIO_dom"/>
</dbReference>
<keyword evidence="4" id="KW-1185">Reference proteome</keyword>
<evidence type="ECO:0000256" key="1">
    <source>
        <dbReference type="SAM" id="MobiDB-lite"/>
    </source>
</evidence>
<name>A0ABP0WT82_9BRYO</name>
<feature type="region of interest" description="Disordered" evidence="1">
    <location>
        <begin position="1"/>
        <end position="22"/>
    </location>
</feature>
<evidence type="ECO:0000313" key="3">
    <source>
        <dbReference type="EMBL" id="CAK9268572.1"/>
    </source>
</evidence>
<dbReference type="CDD" id="cd00170">
    <property type="entry name" value="SEC14"/>
    <property type="match status" value="1"/>
</dbReference>
<dbReference type="Pfam" id="PF00650">
    <property type="entry name" value="CRAL_TRIO"/>
    <property type="match status" value="1"/>
</dbReference>
<sequence>MASAERKPIILPSPSGKIEPESSMSDKIAQVLQLVQKEGPLSKKQAAFCDDACVERYLKVRGNNCRRAARLLKATLNWREKINIGYLIADEFPTEIAAGAAYVAGFDDEGRPVLIIKKKPDHIVNHNQKPYLWYIIFTMEVAVAAMPPGVDQCVLILDAGGYSRISAPSPGGILATLRIIADHYPERLAKAFIVDASSMFYYAWKGICTFVDHSTRGRLSFAYLKDYIPVKPQQALKATPPSSPLAHSPKQAYFPDDIRLPSSIYNSTSGQLLNSYYMTGLSKTSCFSLLIFSTLYTKINLSNLKARLKILVNNLFDWMCPGGIPLSPRYNTDSPEIVEKAFGDGPELTSRNVHRSFSFSFSSAPDPTHHSPDLQEGRLANARKDKRSVSNSETPISAPARSRRQKKPPPSPDGLLSTPYSRKKPEGLSEENKNKSVDIFRPYVRFLTEMYDEAAYRALMKPPLGGLMSIVSRDHLKYQMNSDSSLT</sequence>
<dbReference type="PANTHER" id="PTHR47104:SF1">
    <property type="entry name" value="SEC14P-LIKE PHOSPHATIDYLINOSITOL TRANSFER FAMILY PROTEIN"/>
    <property type="match status" value="1"/>
</dbReference>
<dbReference type="InterPro" id="IPR036273">
    <property type="entry name" value="CRAL/TRIO_N_dom_sf"/>
</dbReference>
<feature type="domain" description="CRAL-TRIO" evidence="2">
    <location>
        <begin position="91"/>
        <end position="258"/>
    </location>
</feature>
<reference evidence="3 4" key="1">
    <citation type="submission" date="2024-02" db="EMBL/GenBank/DDBJ databases">
        <authorList>
            <consortium name="ELIXIR-Norway"/>
            <consortium name="Elixir Norway"/>
        </authorList>
    </citation>
    <scope>NUCLEOTIDE SEQUENCE [LARGE SCALE GENOMIC DNA]</scope>
</reference>
<organism evidence="3 4">
    <name type="scientific">Sphagnum jensenii</name>
    <dbReference type="NCBI Taxonomy" id="128206"/>
    <lineage>
        <taxon>Eukaryota</taxon>
        <taxon>Viridiplantae</taxon>
        <taxon>Streptophyta</taxon>
        <taxon>Embryophyta</taxon>
        <taxon>Bryophyta</taxon>
        <taxon>Sphagnophytina</taxon>
        <taxon>Sphagnopsida</taxon>
        <taxon>Sphagnales</taxon>
        <taxon>Sphagnaceae</taxon>
        <taxon>Sphagnum</taxon>
    </lineage>
</organism>
<dbReference type="PROSITE" id="PS50191">
    <property type="entry name" value="CRAL_TRIO"/>
    <property type="match status" value="1"/>
</dbReference>
<dbReference type="SMART" id="SM00516">
    <property type="entry name" value="SEC14"/>
    <property type="match status" value="1"/>
</dbReference>
<dbReference type="EMBL" id="OZ020097">
    <property type="protein sequence ID" value="CAK9268572.1"/>
    <property type="molecule type" value="Genomic_DNA"/>
</dbReference>
<dbReference type="SUPFAM" id="SSF52087">
    <property type="entry name" value="CRAL/TRIO domain"/>
    <property type="match status" value="1"/>
</dbReference>
<evidence type="ECO:0000313" key="4">
    <source>
        <dbReference type="Proteomes" id="UP001497444"/>
    </source>
</evidence>
<feature type="compositionally biased region" description="Basic and acidic residues" evidence="1">
    <location>
        <begin position="423"/>
        <end position="433"/>
    </location>
</feature>
<dbReference type="PANTHER" id="PTHR47104">
    <property type="entry name" value="SEC14P-LIKE PHOSPHATIDYLINOSITOL TRANSFER FAMILY PROTEIN"/>
    <property type="match status" value="1"/>
</dbReference>
<dbReference type="InterPro" id="IPR036865">
    <property type="entry name" value="CRAL-TRIO_dom_sf"/>
</dbReference>
<accession>A0ABP0WT82</accession>